<dbReference type="InterPro" id="IPR011042">
    <property type="entry name" value="6-blade_b-propeller_TolB-like"/>
</dbReference>
<dbReference type="GO" id="GO:0043161">
    <property type="term" value="P:proteasome-mediated ubiquitin-dependent protein catabolic process"/>
    <property type="evidence" value="ECO:0007669"/>
    <property type="project" value="TreeGrafter"/>
</dbReference>
<organism evidence="3 4">
    <name type="scientific">Lymnaea stagnalis</name>
    <name type="common">Great pond snail</name>
    <name type="synonym">Helix stagnalis</name>
    <dbReference type="NCBI Taxonomy" id="6523"/>
    <lineage>
        <taxon>Eukaryota</taxon>
        <taxon>Metazoa</taxon>
        <taxon>Spiralia</taxon>
        <taxon>Lophotrochozoa</taxon>
        <taxon>Mollusca</taxon>
        <taxon>Gastropoda</taxon>
        <taxon>Heterobranchia</taxon>
        <taxon>Euthyneura</taxon>
        <taxon>Panpulmonata</taxon>
        <taxon>Hygrophila</taxon>
        <taxon>Lymnaeoidea</taxon>
        <taxon>Lymnaeidae</taxon>
        <taxon>Lymnaea</taxon>
    </lineage>
</organism>
<keyword evidence="1" id="KW-0677">Repeat</keyword>
<dbReference type="Proteomes" id="UP001497497">
    <property type="component" value="Unassembled WGS sequence"/>
</dbReference>
<dbReference type="InterPro" id="IPR001258">
    <property type="entry name" value="NHL_repeat"/>
</dbReference>
<evidence type="ECO:0000256" key="2">
    <source>
        <dbReference type="PROSITE-ProRule" id="PRU00504"/>
    </source>
</evidence>
<dbReference type="InterPro" id="IPR050952">
    <property type="entry name" value="TRIM-NHL_E3_ligases"/>
</dbReference>
<dbReference type="Gene3D" id="2.120.10.30">
    <property type="entry name" value="TolB, C-terminal domain"/>
    <property type="match status" value="1"/>
</dbReference>
<evidence type="ECO:0000313" key="4">
    <source>
        <dbReference type="Proteomes" id="UP001497497"/>
    </source>
</evidence>
<feature type="repeat" description="NHL" evidence="2">
    <location>
        <begin position="1"/>
        <end position="29"/>
    </location>
</feature>
<evidence type="ECO:0000256" key="1">
    <source>
        <dbReference type="ARBA" id="ARBA00022737"/>
    </source>
</evidence>
<comment type="caution">
    <text evidence="3">The sequence shown here is derived from an EMBL/GenBank/DDBJ whole genome shotgun (WGS) entry which is preliminary data.</text>
</comment>
<gene>
    <name evidence="3" type="ORF">GSLYS_00012909001</name>
</gene>
<dbReference type="PANTHER" id="PTHR24104">
    <property type="entry name" value="E3 UBIQUITIN-PROTEIN LIGASE NHLRC1-RELATED"/>
    <property type="match status" value="1"/>
</dbReference>
<reference evidence="3 4" key="1">
    <citation type="submission" date="2024-04" db="EMBL/GenBank/DDBJ databases">
        <authorList>
            <consortium name="Genoscope - CEA"/>
            <person name="William W."/>
        </authorList>
    </citation>
    <scope>NUCLEOTIDE SEQUENCE [LARGE SCALE GENOMIC DNA]</scope>
</reference>
<dbReference type="PROSITE" id="PS51125">
    <property type="entry name" value="NHL"/>
    <property type="match status" value="2"/>
</dbReference>
<dbReference type="GO" id="GO:0008270">
    <property type="term" value="F:zinc ion binding"/>
    <property type="evidence" value="ECO:0007669"/>
    <property type="project" value="UniProtKB-KW"/>
</dbReference>
<evidence type="ECO:0000313" key="3">
    <source>
        <dbReference type="EMBL" id="CAL1539088.1"/>
    </source>
</evidence>
<keyword evidence="4" id="KW-1185">Reference proteome</keyword>
<dbReference type="EMBL" id="CAXITT010000325">
    <property type="protein sequence ID" value="CAL1539088.1"/>
    <property type="molecule type" value="Genomic_DNA"/>
</dbReference>
<accession>A0AAV2I1C1</accession>
<dbReference type="SUPFAM" id="SSF101898">
    <property type="entry name" value="NHL repeat"/>
    <property type="match status" value="1"/>
</dbReference>
<dbReference type="AlphaFoldDB" id="A0AAV2I1C1"/>
<name>A0AAV2I1C1_LYMST</name>
<dbReference type="GO" id="GO:0000209">
    <property type="term" value="P:protein polyubiquitination"/>
    <property type="evidence" value="ECO:0007669"/>
    <property type="project" value="TreeGrafter"/>
</dbReference>
<dbReference type="GO" id="GO:0061630">
    <property type="term" value="F:ubiquitin protein ligase activity"/>
    <property type="evidence" value="ECO:0007669"/>
    <property type="project" value="TreeGrafter"/>
</dbReference>
<sequence>YPTHIAVTAVGEVVVADTGNHRFGVFYGPQYMAFDFYGELGSEHGQLFYPLGLATDENRRLYVCDANNYRVQVFDRSFRFQSCPIQRTYLMGKSVSQDVKPVDCAINNKQKLVVLFRGRGYISLQV</sequence>
<protein>
    <submittedName>
        <fullName evidence="3">Uncharacterized protein</fullName>
    </submittedName>
</protein>
<dbReference type="PANTHER" id="PTHR24104:SF25">
    <property type="entry name" value="PROTEIN LIN-41"/>
    <property type="match status" value="1"/>
</dbReference>
<feature type="non-terminal residue" evidence="3">
    <location>
        <position position="126"/>
    </location>
</feature>
<proteinExistence type="predicted"/>
<feature type="repeat" description="NHL" evidence="2">
    <location>
        <begin position="36"/>
        <end position="77"/>
    </location>
</feature>
<dbReference type="Pfam" id="PF01436">
    <property type="entry name" value="NHL"/>
    <property type="match status" value="2"/>
</dbReference>
<feature type="non-terminal residue" evidence="3">
    <location>
        <position position="1"/>
    </location>
</feature>